<dbReference type="Gene3D" id="3.40.190.150">
    <property type="entry name" value="Bordetella uptake gene, domain 1"/>
    <property type="match status" value="1"/>
</dbReference>
<dbReference type="PANTHER" id="PTHR42928">
    <property type="entry name" value="TRICARBOXYLATE-BINDING PROTEIN"/>
    <property type="match status" value="1"/>
</dbReference>
<dbReference type="PIRSF" id="PIRSF017082">
    <property type="entry name" value="YflP"/>
    <property type="match status" value="1"/>
</dbReference>
<organism evidence="3 4">
    <name type="scientific">Aminobacterium colombiense (strain DSM 12261 / ALA-1)</name>
    <dbReference type="NCBI Taxonomy" id="572547"/>
    <lineage>
        <taxon>Bacteria</taxon>
        <taxon>Thermotogati</taxon>
        <taxon>Synergistota</taxon>
        <taxon>Synergistia</taxon>
        <taxon>Synergistales</taxon>
        <taxon>Aminobacteriaceae</taxon>
        <taxon>Aminobacterium</taxon>
    </lineage>
</organism>
<dbReference type="CDD" id="cd07012">
    <property type="entry name" value="PBP2_Bug_TTT"/>
    <property type="match status" value="1"/>
</dbReference>
<dbReference type="AlphaFoldDB" id="D5ECK8"/>
<feature type="signal peptide" evidence="2">
    <location>
        <begin position="1"/>
        <end position="22"/>
    </location>
</feature>
<evidence type="ECO:0000256" key="2">
    <source>
        <dbReference type="SAM" id="SignalP"/>
    </source>
</evidence>
<dbReference type="eggNOG" id="COG3181">
    <property type="taxonomic scope" value="Bacteria"/>
</dbReference>
<dbReference type="Proteomes" id="UP000002366">
    <property type="component" value="Chromosome"/>
</dbReference>
<dbReference type="HOGENOM" id="CLU_045683_1_1_0"/>
<dbReference type="InterPro" id="IPR005064">
    <property type="entry name" value="BUG"/>
</dbReference>
<sequence>MKKILVAVVLIFLVVFSGTAFAAYPTKPVNMIVAYAAGGSTDILARITAKYLEAELKQPFVVVNKPGAGGSVGFTSIAKANPDGYTIGLINLSGVIVNPIVQPDVVRYRITDFVGIANVVTDPGIFCVSPDSPIKTLEDLVKEAKANPGKLSISHEGFGAGDHLGVAEFMKQAGVELNPVLYEGDAPAKAALLGGHIDVIAVNVSEVAEMVKAGQLHALAVQDTKRSAELPDVPTFSELGYPTVMQGTASRGFAAPKDIPAEALDILVEAMKKIVATPEYQSELKNLNMPIDFIPGEEFTTLLIEQDKLWSDLWKTSPWIKK</sequence>
<dbReference type="EMBL" id="CP001997">
    <property type="protein sequence ID" value="ADE56290.1"/>
    <property type="molecule type" value="Genomic_DNA"/>
</dbReference>
<keyword evidence="4" id="KW-1185">Reference proteome</keyword>
<reference evidence="3 4" key="1">
    <citation type="journal article" date="2010" name="Stand. Genomic Sci.">
        <title>Complete genome sequence of Aminobacterium colombiense type strain (ALA-1).</title>
        <authorList>
            <person name="Chertkov O."/>
            <person name="Sikorski J."/>
            <person name="Brambilla E."/>
            <person name="Lapidus A."/>
            <person name="Copeland A."/>
            <person name="Glavina Del Rio T."/>
            <person name="Nolan M."/>
            <person name="Lucas S."/>
            <person name="Tice H."/>
            <person name="Cheng J.F."/>
            <person name="Han C."/>
            <person name="Detter J.C."/>
            <person name="Bruce D."/>
            <person name="Tapia R."/>
            <person name="Goodwin L."/>
            <person name="Pitluck S."/>
            <person name="Liolios K."/>
            <person name="Ivanova N."/>
            <person name="Mavromatis K."/>
            <person name="Ovchinnikova G."/>
            <person name="Pati A."/>
            <person name="Chen A."/>
            <person name="Palaniappan K."/>
            <person name="Land M."/>
            <person name="Hauser L."/>
            <person name="Chang Y.J."/>
            <person name="Jeffries C.D."/>
            <person name="Spring S."/>
            <person name="Rohde M."/>
            <person name="Goker M."/>
            <person name="Bristow J."/>
            <person name="Eisen J.A."/>
            <person name="Markowitz V."/>
            <person name="Hugenholtz P."/>
            <person name="Kyrpides N.C."/>
            <person name="Klenk H.P."/>
        </authorList>
    </citation>
    <scope>NUCLEOTIDE SEQUENCE [LARGE SCALE GENOMIC DNA]</scope>
    <source>
        <strain evidence="4">DSM 12261 / ALA-1</strain>
    </source>
</reference>
<dbReference type="InterPro" id="IPR042100">
    <property type="entry name" value="Bug_dom1"/>
</dbReference>
<proteinExistence type="inferred from homology"/>
<comment type="similarity">
    <text evidence="1">Belongs to the UPF0065 (bug) family.</text>
</comment>
<dbReference type="Pfam" id="PF03401">
    <property type="entry name" value="TctC"/>
    <property type="match status" value="1"/>
</dbReference>
<dbReference type="RefSeq" id="WP_013047556.1">
    <property type="nucleotide sequence ID" value="NC_014011.1"/>
</dbReference>
<evidence type="ECO:0000256" key="1">
    <source>
        <dbReference type="ARBA" id="ARBA00006987"/>
    </source>
</evidence>
<accession>D5ECK8</accession>
<dbReference type="Gene3D" id="3.40.190.10">
    <property type="entry name" value="Periplasmic binding protein-like II"/>
    <property type="match status" value="1"/>
</dbReference>
<dbReference type="PANTHER" id="PTHR42928:SF5">
    <property type="entry name" value="BLR1237 PROTEIN"/>
    <property type="match status" value="1"/>
</dbReference>
<dbReference type="KEGG" id="aco:Amico_0143"/>
<gene>
    <name evidence="3" type="ordered locus">Amico_0143</name>
</gene>
<feature type="chain" id="PRO_5003071430" evidence="2">
    <location>
        <begin position="23"/>
        <end position="322"/>
    </location>
</feature>
<protein>
    <submittedName>
        <fullName evidence="3">Uncharacterized protein</fullName>
    </submittedName>
</protein>
<evidence type="ECO:0000313" key="3">
    <source>
        <dbReference type="EMBL" id="ADE56290.1"/>
    </source>
</evidence>
<dbReference type="STRING" id="572547.Amico_0143"/>
<keyword evidence="2" id="KW-0732">Signal</keyword>
<name>D5ECK8_AMICL</name>
<dbReference type="SUPFAM" id="SSF53850">
    <property type="entry name" value="Periplasmic binding protein-like II"/>
    <property type="match status" value="1"/>
</dbReference>
<evidence type="ECO:0000313" key="4">
    <source>
        <dbReference type="Proteomes" id="UP000002366"/>
    </source>
</evidence>